<name>A0A124G768_9ACTN</name>
<accession>A0A124G768</accession>
<dbReference type="InterPro" id="IPR001387">
    <property type="entry name" value="Cro/C1-type_HTH"/>
</dbReference>
<proteinExistence type="predicted"/>
<evidence type="ECO:0000313" key="3">
    <source>
        <dbReference type="Proteomes" id="UP000053244"/>
    </source>
</evidence>
<comment type="caution">
    <text evidence="2">The sequence shown here is derived from an EMBL/GenBank/DDBJ whole genome shotgun (WGS) entry which is preliminary data.</text>
</comment>
<dbReference type="InterPro" id="IPR010982">
    <property type="entry name" value="Lambda_DNA-bd_dom_sf"/>
</dbReference>
<keyword evidence="3" id="KW-1185">Reference proteome</keyword>
<evidence type="ECO:0000313" key="2">
    <source>
        <dbReference type="EMBL" id="KUL21762.1"/>
    </source>
</evidence>
<dbReference type="EMBL" id="LLZH01000348">
    <property type="protein sequence ID" value="KUL21762.1"/>
    <property type="molecule type" value="Genomic_DNA"/>
</dbReference>
<dbReference type="Gene3D" id="1.10.260.40">
    <property type="entry name" value="lambda repressor-like DNA-binding domains"/>
    <property type="match status" value="1"/>
</dbReference>
<dbReference type="Pfam" id="PF19054">
    <property type="entry name" value="DUF5753"/>
    <property type="match status" value="1"/>
</dbReference>
<organism evidence="2 3">
    <name type="scientific">Actinoplanes awajinensis subsp. mycoplanecinus</name>
    <dbReference type="NCBI Taxonomy" id="135947"/>
    <lineage>
        <taxon>Bacteria</taxon>
        <taxon>Bacillati</taxon>
        <taxon>Actinomycetota</taxon>
        <taxon>Actinomycetes</taxon>
        <taxon>Micromonosporales</taxon>
        <taxon>Micromonosporaceae</taxon>
        <taxon>Actinoplanes</taxon>
    </lineage>
</organism>
<dbReference type="RefSeq" id="WP_198171363.1">
    <property type="nucleotide sequence ID" value="NZ_LLZH01000348.1"/>
</dbReference>
<dbReference type="SUPFAM" id="SSF47413">
    <property type="entry name" value="lambda repressor-like DNA-binding domains"/>
    <property type="match status" value="1"/>
</dbReference>
<sequence>MTVIPAHPAPLVSRRQLGAALRQHRADADLSLKEVADRLLCSPSKISRIESAQRNISARDVRDLMAIYRITDPDVQARLTRLAEQSREALWWAPYNLDPAYARLIGLEGSATAIYEYQLGVVPGLLQTLEYTASIVSAWTDDPDAVRQASEVRQKRQESIGRDTELAFVIDESVFHRSLGETTMHGQIRRLIELSESPRITFQVLPFSAGTHQGVVSGFEILRFADPAAADVVAGMSDVVYLEGVVRPSYLDQADEVEGYLRSFTSLQTKALDRQDTLSFLKARLQH</sequence>
<dbReference type="InterPro" id="IPR043917">
    <property type="entry name" value="DUF5753"/>
</dbReference>
<dbReference type="PROSITE" id="PS50943">
    <property type="entry name" value="HTH_CROC1"/>
    <property type="match status" value="1"/>
</dbReference>
<dbReference type="SMART" id="SM00530">
    <property type="entry name" value="HTH_XRE"/>
    <property type="match status" value="1"/>
</dbReference>
<reference evidence="2 3" key="1">
    <citation type="submission" date="2015-10" db="EMBL/GenBank/DDBJ databases">
        <authorList>
            <person name="Gilbert D.G."/>
        </authorList>
    </citation>
    <scope>NUCLEOTIDE SEQUENCE [LARGE SCALE GENOMIC DNA]</scope>
    <source>
        <strain evidence="2 3">NRRL B-16712</strain>
    </source>
</reference>
<dbReference type="CDD" id="cd00093">
    <property type="entry name" value="HTH_XRE"/>
    <property type="match status" value="1"/>
</dbReference>
<dbReference type="Pfam" id="PF13560">
    <property type="entry name" value="HTH_31"/>
    <property type="match status" value="1"/>
</dbReference>
<dbReference type="GO" id="GO:0003677">
    <property type="term" value="F:DNA binding"/>
    <property type="evidence" value="ECO:0007669"/>
    <property type="project" value="InterPro"/>
</dbReference>
<dbReference type="AlphaFoldDB" id="A0A124G768"/>
<protein>
    <recommendedName>
        <fullName evidence="1">HTH cro/C1-type domain-containing protein</fullName>
    </recommendedName>
</protein>
<evidence type="ECO:0000259" key="1">
    <source>
        <dbReference type="PROSITE" id="PS50943"/>
    </source>
</evidence>
<dbReference type="Proteomes" id="UP000053244">
    <property type="component" value="Unassembled WGS sequence"/>
</dbReference>
<feature type="domain" description="HTH cro/C1-type" evidence="1">
    <location>
        <begin position="21"/>
        <end position="75"/>
    </location>
</feature>
<gene>
    <name evidence="2" type="ORF">ADL15_49915</name>
</gene>